<dbReference type="InterPro" id="IPR045800">
    <property type="entry name" value="HMBD"/>
</dbReference>
<keyword evidence="1" id="KW-0813">Transport</keyword>
<dbReference type="InterPro" id="IPR051909">
    <property type="entry name" value="MFP_Cation_Efflux"/>
</dbReference>
<dbReference type="GO" id="GO:0015679">
    <property type="term" value="P:plasma membrane copper ion transport"/>
    <property type="evidence" value="ECO:0007669"/>
    <property type="project" value="TreeGrafter"/>
</dbReference>
<feature type="domain" description="CusB-like beta-barrel" evidence="4">
    <location>
        <begin position="133"/>
        <end position="202"/>
    </location>
</feature>
<dbReference type="GO" id="GO:0046914">
    <property type="term" value="F:transition metal ion binding"/>
    <property type="evidence" value="ECO:0007669"/>
    <property type="project" value="TreeGrafter"/>
</dbReference>
<evidence type="ECO:0000259" key="3">
    <source>
        <dbReference type="Pfam" id="PF19335"/>
    </source>
</evidence>
<evidence type="ECO:0000313" key="7">
    <source>
        <dbReference type="Proteomes" id="UP000218899"/>
    </source>
</evidence>
<dbReference type="PANTHER" id="PTHR30097:SF15">
    <property type="entry name" value="CATION EFFLUX SYSTEM PROTEIN CUSB"/>
    <property type="match status" value="1"/>
</dbReference>
<evidence type="ECO:0000259" key="4">
    <source>
        <dbReference type="Pfam" id="PF25954"/>
    </source>
</evidence>
<dbReference type="Gene3D" id="2.40.30.170">
    <property type="match status" value="1"/>
</dbReference>
<dbReference type="KEGG" id="sva:SVA_2701"/>
<gene>
    <name evidence="6" type="ORF">SVA_2701</name>
</gene>
<name>A0A1B4V6T3_9GAMM</name>
<dbReference type="Proteomes" id="UP000218899">
    <property type="component" value="Chromosome"/>
</dbReference>
<dbReference type="InterPro" id="IPR058649">
    <property type="entry name" value="CzcB_C"/>
</dbReference>
<dbReference type="InterPro" id="IPR058792">
    <property type="entry name" value="Beta-barrel_RND_2"/>
</dbReference>
<feature type="compositionally biased region" description="Basic and acidic residues" evidence="2">
    <location>
        <begin position="296"/>
        <end position="308"/>
    </location>
</feature>
<proteinExistence type="predicted"/>
<dbReference type="PANTHER" id="PTHR30097">
    <property type="entry name" value="CATION EFFLUX SYSTEM PROTEIN CUSB"/>
    <property type="match status" value="1"/>
</dbReference>
<dbReference type="EMBL" id="AP014936">
    <property type="protein sequence ID" value="BAU49249.1"/>
    <property type="molecule type" value="Genomic_DNA"/>
</dbReference>
<feature type="domain" description="Heavy metal binding" evidence="3">
    <location>
        <begin position="50"/>
        <end position="77"/>
    </location>
</feature>
<dbReference type="GO" id="GO:0060003">
    <property type="term" value="P:copper ion export"/>
    <property type="evidence" value="ECO:0007669"/>
    <property type="project" value="TreeGrafter"/>
</dbReference>
<dbReference type="Pfam" id="PF25954">
    <property type="entry name" value="Beta-barrel_RND_2"/>
    <property type="match status" value="1"/>
</dbReference>
<organism evidence="6 7">
    <name type="scientific">Sulfurifustis variabilis</name>
    <dbReference type="NCBI Taxonomy" id="1675686"/>
    <lineage>
        <taxon>Bacteria</taxon>
        <taxon>Pseudomonadati</taxon>
        <taxon>Pseudomonadota</taxon>
        <taxon>Gammaproteobacteria</taxon>
        <taxon>Acidiferrobacterales</taxon>
        <taxon>Acidiferrobacteraceae</taxon>
        <taxon>Sulfurifustis</taxon>
    </lineage>
</organism>
<evidence type="ECO:0000259" key="5">
    <source>
        <dbReference type="Pfam" id="PF25975"/>
    </source>
</evidence>
<dbReference type="Pfam" id="PF19335">
    <property type="entry name" value="HMBD"/>
    <property type="match status" value="1"/>
</dbReference>
<feature type="region of interest" description="Disordered" evidence="2">
    <location>
        <begin position="283"/>
        <end position="308"/>
    </location>
</feature>
<dbReference type="AlphaFoldDB" id="A0A1B4V6T3"/>
<evidence type="ECO:0000256" key="1">
    <source>
        <dbReference type="ARBA" id="ARBA00022448"/>
    </source>
</evidence>
<sequence>MNAKTTALMLAAALVGALLGITGWTYTNDAGNGVARATTAAASAGRKVLYWHDPMVPGQRFDKPGRSPFMDMDLVPVYADDAPAGDTAIVTVRPEVVNTLGVRTARAARSSAPRRLETDGYVFRDERGFGVLVDIFDRDAGWVRRGLAAEIRIPELGDRNLKGTVSWVSPDVEFGARSLKARVRLTSPAAGLRANTYAQVAVLGPRPAQARLLVPREALIRTGTRTSVVLALDAGRFKPVDVVVGPEIGEHVEIVDGLADGDRVVTSGQFLLDSEASIRASFARMESAEPSAAADEPARTDHSGHAGR</sequence>
<protein>
    <submittedName>
        <fullName evidence="6">Uncharacterized protein</fullName>
    </submittedName>
</protein>
<feature type="domain" description="CzcB-like C-terminal circularly permuted SH3-like" evidence="5">
    <location>
        <begin position="214"/>
        <end position="272"/>
    </location>
</feature>
<evidence type="ECO:0000256" key="2">
    <source>
        <dbReference type="SAM" id="MobiDB-lite"/>
    </source>
</evidence>
<reference evidence="6 7" key="1">
    <citation type="submission" date="2015-08" db="EMBL/GenBank/DDBJ databases">
        <title>Complete genome sequence of Sulfurifustis variabilis.</title>
        <authorList>
            <person name="Miura A."/>
            <person name="Kojima H."/>
            <person name="Fukui M."/>
        </authorList>
    </citation>
    <scope>NUCLEOTIDE SEQUENCE [LARGE SCALE GENOMIC DNA]</scope>
    <source>
        <strain evidence="7">skN76</strain>
    </source>
</reference>
<dbReference type="RefSeq" id="WP_169924096.1">
    <property type="nucleotide sequence ID" value="NZ_AP014936.1"/>
</dbReference>
<dbReference type="Gene3D" id="2.40.420.20">
    <property type="match status" value="1"/>
</dbReference>
<keyword evidence="7" id="KW-1185">Reference proteome</keyword>
<accession>A0A1B4V6T3</accession>
<dbReference type="Pfam" id="PF25975">
    <property type="entry name" value="CzcB_C"/>
    <property type="match status" value="1"/>
</dbReference>
<dbReference type="GO" id="GO:0030288">
    <property type="term" value="C:outer membrane-bounded periplasmic space"/>
    <property type="evidence" value="ECO:0007669"/>
    <property type="project" value="TreeGrafter"/>
</dbReference>
<evidence type="ECO:0000313" key="6">
    <source>
        <dbReference type="EMBL" id="BAU49249.1"/>
    </source>
</evidence>